<dbReference type="Proteomes" id="UP001165064">
    <property type="component" value="Unassembled WGS sequence"/>
</dbReference>
<evidence type="ECO:0000313" key="1">
    <source>
        <dbReference type="EMBL" id="GMF04072.1"/>
    </source>
</evidence>
<dbReference type="EMBL" id="BSXS01013464">
    <property type="protein sequence ID" value="GMF04072.1"/>
    <property type="molecule type" value="Genomic_DNA"/>
</dbReference>
<accession>A0ACB5U800</accession>
<reference evidence="1" key="1">
    <citation type="submission" date="2023-04" db="EMBL/GenBank/DDBJ databases">
        <title>Ambrosiozyma monospora NBRC 10751.</title>
        <authorList>
            <person name="Ichikawa N."/>
            <person name="Sato H."/>
            <person name="Tonouchi N."/>
        </authorList>
    </citation>
    <scope>NUCLEOTIDE SEQUENCE</scope>
    <source>
        <strain evidence="1">NBRC 10751</strain>
    </source>
</reference>
<gene>
    <name evidence="1" type="ORF">Amon02_001200000</name>
</gene>
<organism evidence="1 2">
    <name type="scientific">Ambrosiozyma monospora</name>
    <name type="common">Yeast</name>
    <name type="synonym">Endomycopsis monosporus</name>
    <dbReference type="NCBI Taxonomy" id="43982"/>
    <lineage>
        <taxon>Eukaryota</taxon>
        <taxon>Fungi</taxon>
        <taxon>Dikarya</taxon>
        <taxon>Ascomycota</taxon>
        <taxon>Saccharomycotina</taxon>
        <taxon>Pichiomycetes</taxon>
        <taxon>Pichiales</taxon>
        <taxon>Pichiaceae</taxon>
        <taxon>Ambrosiozyma</taxon>
    </lineage>
</organism>
<evidence type="ECO:0000313" key="2">
    <source>
        <dbReference type="Proteomes" id="UP001165064"/>
    </source>
</evidence>
<protein>
    <submittedName>
        <fullName evidence="1">Unnamed protein product</fullName>
    </submittedName>
</protein>
<sequence>MSLCPFLFKYKYAASAFISFIFLTASYNGATYYIDFYGKRLQKEVERLQAEISDLRSKNGGDSPEMLASNGTSAGASTSASTGSGSGANVATKNIEASAI</sequence>
<comment type="caution">
    <text evidence="1">The sequence shown here is derived from an EMBL/GenBank/DDBJ whole genome shotgun (WGS) entry which is preliminary data.</text>
</comment>
<keyword evidence="2" id="KW-1185">Reference proteome</keyword>
<proteinExistence type="predicted"/>
<name>A0ACB5U800_AMBMO</name>